<evidence type="ECO:0000313" key="1">
    <source>
        <dbReference type="EMBL" id="EJW04156.1"/>
    </source>
</evidence>
<keyword evidence="2" id="KW-1185">Reference proteome</keyword>
<gene>
    <name evidence="1" type="ORF">EDEG_01560</name>
</gene>
<dbReference type="Proteomes" id="UP000003163">
    <property type="component" value="Unassembled WGS sequence"/>
</dbReference>
<protein>
    <submittedName>
        <fullName evidence="1">Uncharacterized protein</fullName>
    </submittedName>
</protein>
<comment type="caution">
    <text evidence="1">The sequence shown here is derived from an EMBL/GenBank/DDBJ whole genome shotgun (WGS) entry which is preliminary data.</text>
</comment>
<organism evidence="1 2">
    <name type="scientific">Edhazardia aedis (strain USNM 41457)</name>
    <name type="common">Microsporidian parasite</name>
    <dbReference type="NCBI Taxonomy" id="1003232"/>
    <lineage>
        <taxon>Eukaryota</taxon>
        <taxon>Fungi</taxon>
        <taxon>Fungi incertae sedis</taxon>
        <taxon>Microsporidia</taxon>
        <taxon>Edhazardia</taxon>
    </lineage>
</organism>
<reference evidence="1 2" key="1">
    <citation type="submission" date="2011-08" db="EMBL/GenBank/DDBJ databases">
        <authorList>
            <person name="Liu Z.J."/>
            <person name="Shi F.L."/>
            <person name="Lu J.Q."/>
            <person name="Li M."/>
            <person name="Wang Z.L."/>
        </authorList>
    </citation>
    <scope>NUCLEOTIDE SEQUENCE [LARGE SCALE GENOMIC DNA]</scope>
    <source>
        <strain evidence="1 2">USNM 41457</strain>
    </source>
</reference>
<accession>J9D8S9</accession>
<name>J9D8S9_EDHAE</name>
<evidence type="ECO:0000313" key="2">
    <source>
        <dbReference type="Proteomes" id="UP000003163"/>
    </source>
</evidence>
<dbReference type="EMBL" id="AFBI03000023">
    <property type="protein sequence ID" value="EJW04156.1"/>
    <property type="molecule type" value="Genomic_DNA"/>
</dbReference>
<dbReference type="VEuPathDB" id="MicrosporidiaDB:EDEG_01560"/>
<sequence length="298" mass="35786">MKFAVFYFVLIQFIKTFNEYHENPLRTEMTTFKSYERSLKMKRAAENKDEAILLDISSTKDHEMRDIKIENNLVEEKTKQLNEILDLILKLIKEYTKLMNQQSQRLSSFSDTKNCLYQKKDLHEVVKSDDEQENVIYENFISVQGNYKNVVKQEIIEKTTEIIQNILFILQEIEYCNVFKSTKEFKNKERYISTRITLKNDNIVKFSDEKDANYQVHDIHQLISGENEQKNFESSKKNQHDRFKEYLYQPCQIKKFDNEKNLYKKNKTKKNKGTLSNIWKFLKCDLTKNESSIDNMYD</sequence>
<proteinExistence type="predicted"/>
<reference evidence="2" key="2">
    <citation type="submission" date="2015-07" db="EMBL/GenBank/DDBJ databases">
        <title>Contrasting host-pathogen interactions and genome evolution in two generalist and specialist microsporidian pathogens of mosquitoes.</title>
        <authorList>
            <consortium name="The Broad Institute Genomics Platform"/>
            <consortium name="The Broad Institute Genome Sequencing Center for Infectious Disease"/>
            <person name="Cuomo C.A."/>
            <person name="Sanscrainte N.D."/>
            <person name="Goldberg J.M."/>
            <person name="Heiman D."/>
            <person name="Young S."/>
            <person name="Zeng Q."/>
            <person name="Becnel J.J."/>
            <person name="Birren B.W."/>
        </authorList>
    </citation>
    <scope>NUCLEOTIDE SEQUENCE [LARGE SCALE GENOMIC DNA]</scope>
    <source>
        <strain evidence="2">USNM 41457</strain>
    </source>
</reference>
<dbReference type="HOGENOM" id="CLU_933920_0_0_1"/>
<dbReference type="AlphaFoldDB" id="J9D8S9"/>
<dbReference type="InParanoid" id="J9D8S9"/>